<dbReference type="PANTHER" id="PTHR34476">
    <property type="entry name" value="DNA-DIRECTED RNA POLYMERASE SUBUNIT OMEGA"/>
    <property type="match status" value="1"/>
</dbReference>
<reference evidence="12 13" key="1">
    <citation type="submission" date="2019-03" db="EMBL/GenBank/DDBJ databases">
        <title>Genomic Encyclopedia of Type Strains, Phase IV (KMG-IV): sequencing the most valuable type-strain genomes for metagenomic binning, comparative biology and taxonomic classification.</title>
        <authorList>
            <person name="Goeker M."/>
        </authorList>
    </citation>
    <scope>NUCLEOTIDE SEQUENCE [LARGE SCALE GENOMIC DNA]</scope>
    <source>
        <strain evidence="12 13">DSM 26377</strain>
    </source>
</reference>
<keyword evidence="4 11" id="KW-0240">DNA-directed RNA polymerase</keyword>
<comment type="catalytic activity">
    <reaction evidence="10 11">
        <text>RNA(n) + a ribonucleoside 5'-triphosphate = RNA(n+1) + diphosphate</text>
        <dbReference type="Rhea" id="RHEA:21248"/>
        <dbReference type="Rhea" id="RHEA-COMP:14527"/>
        <dbReference type="Rhea" id="RHEA-COMP:17342"/>
        <dbReference type="ChEBI" id="CHEBI:33019"/>
        <dbReference type="ChEBI" id="CHEBI:61557"/>
        <dbReference type="ChEBI" id="CHEBI:140395"/>
        <dbReference type="EC" id="2.7.7.6"/>
    </reaction>
</comment>
<evidence type="ECO:0000256" key="6">
    <source>
        <dbReference type="ARBA" id="ARBA00022695"/>
    </source>
</evidence>
<comment type="caution">
    <text evidence="12">The sequence shown here is derived from an EMBL/GenBank/DDBJ whole genome shotgun (WGS) entry which is preliminary data.</text>
</comment>
<evidence type="ECO:0000256" key="3">
    <source>
        <dbReference type="ARBA" id="ARBA00013725"/>
    </source>
</evidence>
<dbReference type="EC" id="2.7.7.6" evidence="2 11"/>
<dbReference type="GO" id="GO:0000428">
    <property type="term" value="C:DNA-directed RNA polymerase complex"/>
    <property type="evidence" value="ECO:0007669"/>
    <property type="project" value="UniProtKB-KW"/>
</dbReference>
<dbReference type="HAMAP" id="MF_00366">
    <property type="entry name" value="RNApol_bact_RpoZ"/>
    <property type="match status" value="1"/>
</dbReference>
<evidence type="ECO:0000313" key="12">
    <source>
        <dbReference type="EMBL" id="TDU28508.1"/>
    </source>
</evidence>
<dbReference type="AlphaFoldDB" id="A0A4R7P4D7"/>
<name>A0A4R7P4D7_9GAMM</name>
<dbReference type="EMBL" id="SOBT01000009">
    <property type="protein sequence ID" value="TDU28508.1"/>
    <property type="molecule type" value="Genomic_DNA"/>
</dbReference>
<evidence type="ECO:0000313" key="13">
    <source>
        <dbReference type="Proteomes" id="UP000295341"/>
    </source>
</evidence>
<evidence type="ECO:0000256" key="1">
    <source>
        <dbReference type="ARBA" id="ARBA00006711"/>
    </source>
</evidence>
<evidence type="ECO:0000256" key="9">
    <source>
        <dbReference type="ARBA" id="ARBA00030998"/>
    </source>
</evidence>
<dbReference type="PANTHER" id="PTHR34476:SF1">
    <property type="entry name" value="DNA-DIRECTED RNA POLYMERASE SUBUNIT OMEGA"/>
    <property type="match status" value="1"/>
</dbReference>
<gene>
    <name evidence="11" type="primary">rpoZ</name>
    <name evidence="12" type="ORF">DFR24_2880</name>
</gene>
<evidence type="ECO:0000256" key="11">
    <source>
        <dbReference type="HAMAP-Rule" id="MF_00366"/>
    </source>
</evidence>
<dbReference type="Pfam" id="PF01192">
    <property type="entry name" value="RNA_pol_Rpb6"/>
    <property type="match status" value="1"/>
</dbReference>
<dbReference type="InterPro" id="IPR006110">
    <property type="entry name" value="Pol_omega/Rpo6/RPB6"/>
</dbReference>
<dbReference type="OrthoDB" id="9796300at2"/>
<accession>A0A4R7P4D7</accession>
<dbReference type="InterPro" id="IPR036161">
    <property type="entry name" value="RPB6/omega-like_sf"/>
</dbReference>
<evidence type="ECO:0000256" key="8">
    <source>
        <dbReference type="ARBA" id="ARBA00029924"/>
    </source>
</evidence>
<dbReference type="GO" id="GO:0006351">
    <property type="term" value="P:DNA-templated transcription"/>
    <property type="evidence" value="ECO:0007669"/>
    <property type="project" value="UniProtKB-UniRule"/>
</dbReference>
<dbReference type="GO" id="GO:0003677">
    <property type="term" value="F:DNA binding"/>
    <property type="evidence" value="ECO:0007669"/>
    <property type="project" value="UniProtKB-UniRule"/>
</dbReference>
<dbReference type="Proteomes" id="UP000295341">
    <property type="component" value="Unassembled WGS sequence"/>
</dbReference>
<sequence>MTRYPLEDCLQRIPNHFSLCAIASKRARQLARGAPSEIPVGTHKSTVLSLMEISRGLVGVGVLDENDLPLAERSAVEFSPLEFPYD</sequence>
<comment type="subunit">
    <text evidence="11">The RNAP catalytic core consists of 2 alpha, 1 beta, 1 beta' and 1 omega subunit. When a sigma factor is associated with the core the holoenzyme is formed, which can initiate transcription.</text>
</comment>
<proteinExistence type="inferred from homology"/>
<evidence type="ECO:0000256" key="10">
    <source>
        <dbReference type="ARBA" id="ARBA00048552"/>
    </source>
</evidence>
<dbReference type="NCBIfam" id="TIGR00690">
    <property type="entry name" value="rpoZ"/>
    <property type="match status" value="1"/>
</dbReference>
<keyword evidence="6 11" id="KW-0548">Nucleotidyltransferase</keyword>
<dbReference type="RefSeq" id="WP_133882050.1">
    <property type="nucleotide sequence ID" value="NZ_MWIN01000037.1"/>
</dbReference>
<dbReference type="GO" id="GO:0003899">
    <property type="term" value="F:DNA-directed RNA polymerase activity"/>
    <property type="evidence" value="ECO:0007669"/>
    <property type="project" value="UniProtKB-UniRule"/>
</dbReference>
<organism evidence="12 13">
    <name type="scientific">Panacagrimonas perspica</name>
    <dbReference type="NCBI Taxonomy" id="381431"/>
    <lineage>
        <taxon>Bacteria</taxon>
        <taxon>Pseudomonadati</taxon>
        <taxon>Pseudomonadota</taxon>
        <taxon>Gammaproteobacteria</taxon>
        <taxon>Nevskiales</taxon>
        <taxon>Nevskiaceae</taxon>
        <taxon>Panacagrimonas</taxon>
    </lineage>
</organism>
<dbReference type="InterPro" id="IPR003716">
    <property type="entry name" value="DNA-dir_RNA_pol_omega"/>
</dbReference>
<dbReference type="SMART" id="SM01409">
    <property type="entry name" value="RNA_pol_Rpb6"/>
    <property type="match status" value="1"/>
</dbReference>
<protein>
    <recommendedName>
        <fullName evidence="3 11">DNA-directed RNA polymerase subunit omega</fullName>
        <shortName evidence="11">RNAP omega subunit</shortName>
        <ecNumber evidence="2 11">2.7.7.6</ecNumber>
    </recommendedName>
    <alternativeName>
        <fullName evidence="9 11">RNA polymerase omega subunit</fullName>
    </alternativeName>
    <alternativeName>
        <fullName evidence="8 11">Transcriptase subunit omega</fullName>
    </alternativeName>
</protein>
<dbReference type="Gene3D" id="3.90.940.10">
    <property type="match status" value="1"/>
</dbReference>
<keyword evidence="7 11" id="KW-0804">Transcription</keyword>
<evidence type="ECO:0000256" key="5">
    <source>
        <dbReference type="ARBA" id="ARBA00022679"/>
    </source>
</evidence>
<evidence type="ECO:0000256" key="4">
    <source>
        <dbReference type="ARBA" id="ARBA00022478"/>
    </source>
</evidence>
<comment type="function">
    <text evidence="11">Promotes RNA polymerase assembly. Latches the N- and C-terminal regions of the beta' subunit thereby facilitating its interaction with the beta and alpha subunits.</text>
</comment>
<dbReference type="SUPFAM" id="SSF63562">
    <property type="entry name" value="RPB6/omega subunit-like"/>
    <property type="match status" value="1"/>
</dbReference>
<keyword evidence="5 11" id="KW-0808">Transferase</keyword>
<evidence type="ECO:0000256" key="2">
    <source>
        <dbReference type="ARBA" id="ARBA00012418"/>
    </source>
</evidence>
<keyword evidence="13" id="KW-1185">Reference proteome</keyword>
<evidence type="ECO:0000256" key="7">
    <source>
        <dbReference type="ARBA" id="ARBA00023163"/>
    </source>
</evidence>
<comment type="similarity">
    <text evidence="1 11">Belongs to the RNA polymerase subunit omega family.</text>
</comment>